<feature type="domain" description="SH2" evidence="6">
    <location>
        <begin position="222"/>
        <end position="312"/>
    </location>
</feature>
<feature type="domain" description="SH3" evidence="7">
    <location>
        <begin position="150"/>
        <end position="212"/>
    </location>
</feature>
<dbReference type="PROSITE" id="PS50001">
    <property type="entry name" value="SH2"/>
    <property type="match status" value="2"/>
</dbReference>
<dbReference type="EMBL" id="CATQJL010000112">
    <property type="protein sequence ID" value="CAJ0595184.1"/>
    <property type="molecule type" value="Genomic_DNA"/>
</dbReference>
<evidence type="ECO:0000259" key="6">
    <source>
        <dbReference type="PROSITE" id="PS50001"/>
    </source>
</evidence>
<feature type="region of interest" description="Disordered" evidence="5">
    <location>
        <begin position="1"/>
        <end position="50"/>
    </location>
</feature>
<dbReference type="SMART" id="SM00252">
    <property type="entry name" value="SH2"/>
    <property type="match status" value="2"/>
</dbReference>
<dbReference type="Gene3D" id="3.30.505.10">
    <property type="entry name" value="SH2 domain"/>
    <property type="match status" value="2"/>
</dbReference>
<evidence type="ECO:0000256" key="3">
    <source>
        <dbReference type="PROSITE-ProRule" id="PRU00191"/>
    </source>
</evidence>
<dbReference type="GO" id="GO:0005737">
    <property type="term" value="C:cytoplasm"/>
    <property type="evidence" value="ECO:0007669"/>
    <property type="project" value="TreeGrafter"/>
</dbReference>
<feature type="compositionally biased region" description="Polar residues" evidence="5">
    <location>
        <begin position="327"/>
        <end position="343"/>
    </location>
</feature>
<dbReference type="InterPro" id="IPR000980">
    <property type="entry name" value="SH2"/>
</dbReference>
<feature type="region of interest" description="Disordered" evidence="5">
    <location>
        <begin position="317"/>
        <end position="343"/>
    </location>
</feature>
<dbReference type="GO" id="GO:0016477">
    <property type="term" value="P:cell migration"/>
    <property type="evidence" value="ECO:0007669"/>
    <property type="project" value="TreeGrafter"/>
</dbReference>
<evidence type="ECO:0000313" key="8">
    <source>
        <dbReference type="EMBL" id="CAJ0595184.1"/>
    </source>
</evidence>
<dbReference type="PANTHER" id="PTHR19969:SF10">
    <property type="entry name" value="SH2 DOMAIN-CONTAINING PROTEIN"/>
    <property type="match status" value="1"/>
</dbReference>
<feature type="domain" description="SH2" evidence="6">
    <location>
        <begin position="50"/>
        <end position="122"/>
    </location>
</feature>
<dbReference type="Pfam" id="PF00017">
    <property type="entry name" value="SH2"/>
    <property type="match status" value="2"/>
</dbReference>
<dbReference type="SUPFAM" id="SSF55550">
    <property type="entry name" value="SH2 domain"/>
    <property type="match status" value="2"/>
</dbReference>
<evidence type="ECO:0000256" key="2">
    <source>
        <dbReference type="ARBA" id="ARBA00022999"/>
    </source>
</evidence>
<comment type="caution">
    <text evidence="8">The sequence shown here is derived from an EMBL/GenBank/DDBJ whole genome shotgun (WGS) entry which is preliminary data.</text>
</comment>
<dbReference type="AlphaFoldDB" id="A0AA36GNC5"/>
<dbReference type="CDD" id="cd00173">
    <property type="entry name" value="SH2"/>
    <property type="match status" value="2"/>
</dbReference>
<organism evidence="8 9">
    <name type="scientific">Cylicocyclus nassatus</name>
    <name type="common">Nematode worm</name>
    <dbReference type="NCBI Taxonomy" id="53992"/>
    <lineage>
        <taxon>Eukaryota</taxon>
        <taxon>Metazoa</taxon>
        <taxon>Ecdysozoa</taxon>
        <taxon>Nematoda</taxon>
        <taxon>Chromadorea</taxon>
        <taxon>Rhabditida</taxon>
        <taxon>Rhabditina</taxon>
        <taxon>Rhabditomorpha</taxon>
        <taxon>Strongyloidea</taxon>
        <taxon>Strongylidae</taxon>
        <taxon>Cylicocyclus</taxon>
    </lineage>
</organism>
<dbReference type="SUPFAM" id="SSF48350">
    <property type="entry name" value="GTPase activation domain, GAP"/>
    <property type="match status" value="1"/>
</dbReference>
<gene>
    <name evidence="8" type="ORF">CYNAS_LOCUS7167</name>
</gene>
<dbReference type="PANTHER" id="PTHR19969">
    <property type="entry name" value="SH2-SH3 ADAPTOR PROTEIN-RELATED"/>
    <property type="match status" value="1"/>
</dbReference>
<feature type="compositionally biased region" description="Low complexity" evidence="5">
    <location>
        <begin position="11"/>
        <end position="38"/>
    </location>
</feature>
<evidence type="ECO:0000259" key="7">
    <source>
        <dbReference type="PROSITE" id="PS50002"/>
    </source>
</evidence>
<accession>A0AA36GNC5</accession>
<feature type="compositionally biased region" description="Polar residues" evidence="5">
    <location>
        <begin position="1"/>
        <end position="10"/>
    </location>
</feature>
<keyword evidence="9" id="KW-1185">Reference proteome</keyword>
<protein>
    <recommendedName>
        <fullName evidence="10">SH2 domain-containing protein</fullName>
    </recommendedName>
</protein>
<name>A0AA36GNC5_CYLNA</name>
<dbReference type="InterPro" id="IPR008936">
    <property type="entry name" value="Rho_GTPase_activation_prot"/>
</dbReference>
<dbReference type="InterPro" id="IPR036860">
    <property type="entry name" value="SH2_dom_sf"/>
</dbReference>
<evidence type="ECO:0000256" key="4">
    <source>
        <dbReference type="PROSITE-ProRule" id="PRU00192"/>
    </source>
</evidence>
<dbReference type="InterPro" id="IPR036028">
    <property type="entry name" value="SH3-like_dom_sf"/>
</dbReference>
<evidence type="ECO:0008006" key="10">
    <source>
        <dbReference type="Google" id="ProtNLM"/>
    </source>
</evidence>
<dbReference type="GO" id="GO:0030971">
    <property type="term" value="F:receptor tyrosine kinase binding"/>
    <property type="evidence" value="ECO:0007669"/>
    <property type="project" value="TreeGrafter"/>
</dbReference>
<dbReference type="Proteomes" id="UP001176961">
    <property type="component" value="Unassembled WGS sequence"/>
</dbReference>
<sequence length="885" mass="97116">MEMIPSNETVSSPSTDGPDDSSMLQSTSSSNSRLPQSQVASPSEATGRPWYHGEISQTEAEVLLDVAQPGRFLVRKAGPTRYFLSCVTGNHMLLHLPIHQLGRFFYLNAGKFTTLAEAVRHHCEMVDSAEPVNAPFASPNLPIMAAPHSSHMRRFLCLTKCEDLADNDELSTSRGDVVTQLRILENGFILAKNENTGQTGYLSAKSIEPVLTESLRVHDLPYYHPSLTPEALRMLTCVGAGAFLVRTSSQGADAFALLVNTRNKIEKFLIRGSAQGAEGFLLAGRRFPSLQHIIDRYCVHPIASDVRLTHAVLPSTSSRRPSAEVEANNTESAVMTTSDWPPSTTSVEATSDYVNHNCASHTVAAVQALRKSREEKAWKPCWLTLCDDPNGGCELIISDTELSAKARLVLDLAYCVMYLLDDSVFSREGCVFFSQTDIDLPGIYLCFRPTHVLIKWLELLRPRVLGLRTGAVPVMIGLQFEPPKQSYVAVLQLHIDKYRSESVKPDGFYSAYGMICGIKVCSTPVIVASSSKGAPPSVIFDCSFLLPLVPPENGTLQFSVLSHPGGGKKSRPLGVSALFSLPDARSHADAPESGFTFRAARYRIKVLSLDQYAPLMQYLREGTAELLEWASDVLSIQQRSLLCWSIVSLLLPTRDDLLHLISRLMRRVLAASSPDNVMRQDSLTTTLLTQALRIAGRSKLEDALETLGVSGVKVFQQADVDHVIEMLDSLVTPESLLNDLLISVAQSARERFPDEPHIVRRVLSNVYILRFANPLLIALLSGNPLNQQLAKGVQAAANVAAAATPRLEDVTAGSQCLRSLFERLRLAEPEISIKSSALNNVEPRCCDWMAMICHLLHIAITSREGAPQVDPNLLHLIHAHKSSFS</sequence>
<proteinExistence type="predicted"/>
<evidence type="ECO:0000256" key="1">
    <source>
        <dbReference type="ARBA" id="ARBA00022443"/>
    </source>
</evidence>
<dbReference type="InterPro" id="IPR051184">
    <property type="entry name" value="Tyrosine-phos_adapter"/>
</dbReference>
<keyword evidence="2 3" id="KW-0727">SH2 domain</keyword>
<keyword evidence="1 4" id="KW-0728">SH3 domain</keyword>
<reference evidence="8" key="1">
    <citation type="submission" date="2023-07" db="EMBL/GenBank/DDBJ databases">
        <authorList>
            <consortium name="CYATHOMIX"/>
        </authorList>
    </citation>
    <scope>NUCLEOTIDE SEQUENCE</scope>
    <source>
        <strain evidence="8">N/A</strain>
    </source>
</reference>
<dbReference type="SUPFAM" id="SSF50044">
    <property type="entry name" value="SH3-domain"/>
    <property type="match status" value="1"/>
</dbReference>
<dbReference type="GO" id="GO:0035591">
    <property type="term" value="F:signaling adaptor activity"/>
    <property type="evidence" value="ECO:0007669"/>
    <property type="project" value="TreeGrafter"/>
</dbReference>
<evidence type="ECO:0000256" key="5">
    <source>
        <dbReference type="SAM" id="MobiDB-lite"/>
    </source>
</evidence>
<dbReference type="PROSITE" id="PS50002">
    <property type="entry name" value="SH3"/>
    <property type="match status" value="1"/>
</dbReference>
<evidence type="ECO:0000313" key="9">
    <source>
        <dbReference type="Proteomes" id="UP001176961"/>
    </source>
</evidence>
<dbReference type="GO" id="GO:0007167">
    <property type="term" value="P:enzyme-linked receptor protein signaling pathway"/>
    <property type="evidence" value="ECO:0007669"/>
    <property type="project" value="TreeGrafter"/>
</dbReference>
<dbReference type="InterPro" id="IPR001452">
    <property type="entry name" value="SH3_domain"/>
</dbReference>